<dbReference type="PROSITE" id="PS00041">
    <property type="entry name" value="HTH_ARAC_FAMILY_1"/>
    <property type="match status" value="1"/>
</dbReference>
<evidence type="ECO:0000256" key="1">
    <source>
        <dbReference type="ARBA" id="ARBA00023015"/>
    </source>
</evidence>
<dbReference type="Pfam" id="PF12833">
    <property type="entry name" value="HTH_18"/>
    <property type="match status" value="1"/>
</dbReference>
<keyword evidence="2" id="KW-0238">DNA-binding</keyword>
<evidence type="ECO:0008006" key="9">
    <source>
        <dbReference type="Google" id="ProtNLM"/>
    </source>
</evidence>
<dbReference type="SUPFAM" id="SSF52172">
    <property type="entry name" value="CheY-like"/>
    <property type="match status" value="1"/>
</dbReference>
<evidence type="ECO:0000256" key="2">
    <source>
        <dbReference type="ARBA" id="ARBA00023125"/>
    </source>
</evidence>
<dbReference type="GO" id="GO:0003700">
    <property type="term" value="F:DNA-binding transcription factor activity"/>
    <property type="evidence" value="ECO:0007669"/>
    <property type="project" value="InterPro"/>
</dbReference>
<dbReference type="InterPro" id="IPR011006">
    <property type="entry name" value="CheY-like_superfamily"/>
</dbReference>
<keyword evidence="4" id="KW-0597">Phosphoprotein</keyword>
<proteinExistence type="predicted"/>
<name>A0A135L1Y9_9BACI</name>
<comment type="caution">
    <text evidence="7">The sequence shown here is derived from an EMBL/GenBank/DDBJ whole genome shotgun (WGS) entry which is preliminary data.</text>
</comment>
<evidence type="ECO:0000313" key="8">
    <source>
        <dbReference type="Proteomes" id="UP000070352"/>
    </source>
</evidence>
<dbReference type="PROSITE" id="PS50110">
    <property type="entry name" value="RESPONSE_REGULATORY"/>
    <property type="match status" value="1"/>
</dbReference>
<dbReference type="OrthoDB" id="342399at2"/>
<dbReference type="SUPFAM" id="SSF46689">
    <property type="entry name" value="Homeodomain-like"/>
    <property type="match status" value="2"/>
</dbReference>
<sequence length="535" mass="63522">MKAIIIDDEAHVREAVQLLARWKQLGIDSIFEAGDGEEAMELIIKHRPEIIITDMMMPKKDGVALLQWIQEQGFKSKIIVISGFDDYQLMRTAIHYSSYDYILKPIDEKILNQTLGNAVNDWHQDEHERKIKLKNSMDLNEAKHIYLDHLFTHLLGESSSNHSYMYKKVNEEFKLDSQTECQAVIVYLNTRAKEKYHGNMDLFYFSLLNIFNEYLRKNDIGIAFRNLNKESEIILLVWKNLDRFEDVIKKIYRAVLDTLKLSCIFAMGTSVEFSNLHRSYKAALHVLNKVNLIRINGMLPIFNENDVSAGKIIHLLDYSKEIGLAMYSGNEKHMLDILNEIFTTLETNQHLSLEQLEIWEREYQILKNQWLDEIEIKSSDFRDERIIFWDERGSIAIEKFKEEKRKQFIALFSVYHKEKVKKESNIIYEIKQFLENNYQTDIKLHHISERFFLSREYISRKFKQEYNENITDYMVKIRMDKAKELLTYSNLPIREIASLVGYQDEKYFSKVFKKYTGFTPNDYRKSKIIKNPLKL</sequence>
<evidence type="ECO:0000259" key="5">
    <source>
        <dbReference type="PROSITE" id="PS01124"/>
    </source>
</evidence>
<evidence type="ECO:0000256" key="4">
    <source>
        <dbReference type="PROSITE-ProRule" id="PRU00169"/>
    </source>
</evidence>
<dbReference type="PANTHER" id="PTHR43280:SF2">
    <property type="entry name" value="HTH-TYPE TRANSCRIPTIONAL REGULATOR EXSA"/>
    <property type="match status" value="1"/>
</dbReference>
<dbReference type="CDD" id="cd17536">
    <property type="entry name" value="REC_YesN-like"/>
    <property type="match status" value="1"/>
</dbReference>
<dbReference type="RefSeq" id="WP_068722931.1">
    <property type="nucleotide sequence ID" value="NZ_LSKU01000001.1"/>
</dbReference>
<dbReference type="SMART" id="SM00448">
    <property type="entry name" value="REC"/>
    <property type="match status" value="1"/>
</dbReference>
<dbReference type="Pfam" id="PF00072">
    <property type="entry name" value="Response_reg"/>
    <property type="match status" value="1"/>
</dbReference>
<keyword evidence="3" id="KW-0804">Transcription</keyword>
<dbReference type="InterPro" id="IPR020449">
    <property type="entry name" value="Tscrpt_reg_AraC-type_HTH"/>
</dbReference>
<evidence type="ECO:0000259" key="6">
    <source>
        <dbReference type="PROSITE" id="PS50110"/>
    </source>
</evidence>
<dbReference type="Gene3D" id="1.10.10.60">
    <property type="entry name" value="Homeodomain-like"/>
    <property type="match status" value="2"/>
</dbReference>
<feature type="modified residue" description="4-aspartylphosphate" evidence="4">
    <location>
        <position position="54"/>
    </location>
</feature>
<dbReference type="PANTHER" id="PTHR43280">
    <property type="entry name" value="ARAC-FAMILY TRANSCRIPTIONAL REGULATOR"/>
    <property type="match status" value="1"/>
</dbReference>
<dbReference type="PROSITE" id="PS01124">
    <property type="entry name" value="HTH_ARAC_FAMILY_2"/>
    <property type="match status" value="1"/>
</dbReference>
<dbReference type="InterPro" id="IPR018062">
    <property type="entry name" value="HTH_AraC-typ_CS"/>
</dbReference>
<evidence type="ECO:0000313" key="7">
    <source>
        <dbReference type="EMBL" id="KXG42976.1"/>
    </source>
</evidence>
<feature type="domain" description="HTH araC/xylS-type" evidence="5">
    <location>
        <begin position="428"/>
        <end position="526"/>
    </location>
</feature>
<dbReference type="STRING" id="1413211.U473_02230"/>
<dbReference type="InterPro" id="IPR018060">
    <property type="entry name" value="HTH_AraC"/>
</dbReference>
<dbReference type="GO" id="GO:0043565">
    <property type="term" value="F:sequence-specific DNA binding"/>
    <property type="evidence" value="ECO:0007669"/>
    <property type="project" value="InterPro"/>
</dbReference>
<gene>
    <name evidence="7" type="ORF">U473_02230</name>
</gene>
<organism evidence="7 8">
    <name type="scientific">Tepidibacillus decaturensis</name>
    <dbReference type="NCBI Taxonomy" id="1413211"/>
    <lineage>
        <taxon>Bacteria</taxon>
        <taxon>Bacillati</taxon>
        <taxon>Bacillota</taxon>
        <taxon>Bacilli</taxon>
        <taxon>Bacillales</taxon>
        <taxon>Bacillaceae</taxon>
        <taxon>Tepidibacillus</taxon>
    </lineage>
</organism>
<dbReference type="SMART" id="SM00342">
    <property type="entry name" value="HTH_ARAC"/>
    <property type="match status" value="1"/>
</dbReference>
<feature type="domain" description="Response regulatory" evidence="6">
    <location>
        <begin position="2"/>
        <end position="119"/>
    </location>
</feature>
<reference evidence="7 8" key="1">
    <citation type="submission" date="2016-02" db="EMBL/GenBank/DDBJ databases">
        <title>Draft Genome for Tepidibacillus decaturensis nov. sp. Strain Z9, an Anaerobic, Moderately Thermophilic and Heterotrophic Bacterium from Deep Subsurface of the Illinois Basin, USA.</title>
        <authorList>
            <person name="Dong Y."/>
            <person name="Chang J.Y."/>
            <person name="Sanford R."/>
            <person name="Fouke B.W."/>
        </authorList>
    </citation>
    <scope>NUCLEOTIDE SEQUENCE [LARGE SCALE GENOMIC DNA]</scope>
    <source>
        <strain evidence="7 8">Z9</strain>
    </source>
</reference>
<dbReference type="InterPro" id="IPR001789">
    <property type="entry name" value="Sig_transdc_resp-reg_receiver"/>
</dbReference>
<dbReference type="Gene3D" id="3.40.50.2300">
    <property type="match status" value="1"/>
</dbReference>
<dbReference type="InterPro" id="IPR009057">
    <property type="entry name" value="Homeodomain-like_sf"/>
</dbReference>
<keyword evidence="8" id="KW-1185">Reference proteome</keyword>
<dbReference type="AlphaFoldDB" id="A0A135L1Y9"/>
<accession>A0A135L1Y9</accession>
<protein>
    <recommendedName>
        <fullName evidence="9">Two-component system response regulator</fullName>
    </recommendedName>
</protein>
<dbReference type="PRINTS" id="PR00032">
    <property type="entry name" value="HTHARAC"/>
</dbReference>
<dbReference type="GO" id="GO:0000160">
    <property type="term" value="P:phosphorelay signal transduction system"/>
    <property type="evidence" value="ECO:0007669"/>
    <property type="project" value="InterPro"/>
</dbReference>
<keyword evidence="1" id="KW-0805">Transcription regulation</keyword>
<dbReference type="EMBL" id="LSKU01000001">
    <property type="protein sequence ID" value="KXG42976.1"/>
    <property type="molecule type" value="Genomic_DNA"/>
</dbReference>
<dbReference type="Proteomes" id="UP000070352">
    <property type="component" value="Unassembled WGS sequence"/>
</dbReference>
<evidence type="ECO:0000256" key="3">
    <source>
        <dbReference type="ARBA" id="ARBA00023163"/>
    </source>
</evidence>